<evidence type="ECO:0000313" key="2">
    <source>
        <dbReference type="Proteomes" id="UP000241764"/>
    </source>
</evidence>
<dbReference type="AlphaFoldDB" id="A0A2P7B6N1"/>
<keyword evidence="2" id="KW-1185">Reference proteome</keyword>
<proteinExistence type="predicted"/>
<organism evidence="1 2">
    <name type="scientific">Phyllobacterium sophorae</name>
    <dbReference type="NCBI Taxonomy" id="1520277"/>
    <lineage>
        <taxon>Bacteria</taxon>
        <taxon>Pseudomonadati</taxon>
        <taxon>Pseudomonadota</taxon>
        <taxon>Alphaproteobacteria</taxon>
        <taxon>Hyphomicrobiales</taxon>
        <taxon>Phyllobacteriaceae</taxon>
        <taxon>Phyllobacterium</taxon>
    </lineage>
</organism>
<name>A0A2P7B6N1_9HYPH</name>
<accession>A0A2P7B6N1</accession>
<sequence>MNAHTSLNGDTVMDDPGTEQILANIKALGPELAERAKEFDQLRRIPSDVYRLVSVPITPH</sequence>
<comment type="caution">
    <text evidence="1">The sequence shown here is derived from an EMBL/GenBank/DDBJ whole genome shotgun (WGS) entry which is preliminary data.</text>
</comment>
<dbReference type="EMBL" id="PGGM01000010">
    <property type="protein sequence ID" value="PSH62122.1"/>
    <property type="molecule type" value="Genomic_DNA"/>
</dbReference>
<reference evidence="2" key="1">
    <citation type="submission" date="2017-11" db="EMBL/GenBank/DDBJ databases">
        <authorList>
            <person name="Kuznetsova I."/>
            <person name="Sazanova A."/>
            <person name="Chirak E."/>
            <person name="Safronova V."/>
            <person name="Willems A."/>
        </authorList>
    </citation>
    <scope>NUCLEOTIDE SEQUENCE [LARGE SCALE GENOMIC DNA]</scope>
    <source>
        <strain evidence="2">CCBAU 03422</strain>
    </source>
</reference>
<evidence type="ECO:0000313" key="1">
    <source>
        <dbReference type="EMBL" id="PSH62122.1"/>
    </source>
</evidence>
<dbReference type="Proteomes" id="UP000241764">
    <property type="component" value="Unassembled WGS sequence"/>
</dbReference>
<dbReference type="RefSeq" id="WP_106665790.1">
    <property type="nucleotide sequence ID" value="NZ_PGGM01000010.1"/>
</dbReference>
<protein>
    <submittedName>
        <fullName evidence="1">Uncharacterized protein</fullName>
    </submittedName>
</protein>
<gene>
    <name evidence="1" type="ORF">CU103_19970</name>
</gene>